<organism evidence="1 2">
    <name type="scientific">Linnemannia exigua</name>
    <dbReference type="NCBI Taxonomy" id="604196"/>
    <lineage>
        <taxon>Eukaryota</taxon>
        <taxon>Fungi</taxon>
        <taxon>Fungi incertae sedis</taxon>
        <taxon>Mucoromycota</taxon>
        <taxon>Mortierellomycotina</taxon>
        <taxon>Mortierellomycetes</taxon>
        <taxon>Mortierellales</taxon>
        <taxon>Mortierellaceae</taxon>
        <taxon>Linnemannia</taxon>
    </lineage>
</organism>
<dbReference type="Gene3D" id="3.80.10.10">
    <property type="entry name" value="Ribonuclease Inhibitor"/>
    <property type="match status" value="1"/>
</dbReference>
<dbReference type="AlphaFoldDB" id="A0AAD4H9Q8"/>
<dbReference type="SUPFAM" id="SSF52047">
    <property type="entry name" value="RNI-like"/>
    <property type="match status" value="1"/>
</dbReference>
<dbReference type="InterPro" id="IPR032675">
    <property type="entry name" value="LRR_dom_sf"/>
</dbReference>
<dbReference type="EMBL" id="JAAAIL010000172">
    <property type="protein sequence ID" value="KAG0278765.1"/>
    <property type="molecule type" value="Genomic_DNA"/>
</dbReference>
<protein>
    <recommendedName>
        <fullName evidence="3">F-box domain-containing protein</fullName>
    </recommendedName>
</protein>
<gene>
    <name evidence="1" type="ORF">BGZ95_003209</name>
</gene>
<accession>A0AAD4H9Q8</accession>
<evidence type="ECO:0008006" key="3">
    <source>
        <dbReference type="Google" id="ProtNLM"/>
    </source>
</evidence>
<sequence length="449" mass="51146">MLLLPLLPCLTKLKLSISQLGGPLRLARILRDCPHLEHLCIKNTAGWGRTHWKDNLPGPWVFRQPQSGTSSYITTSALPLKSLVIYGMSLSQNTLHDLLDYTPHLKEINIISVELLDVRAFDFAAFNKHIHDLPLRLEYFHFSSRDVPHDGITSELCPNANQCNIEACDFTPAILKSLSLQPNTITTLEFFFRNNAADHPRPGPREFVLHSYLFSLPHLLHLKALHYEYPIDHMDLHGRITEPSGIGACGKLKTLHLRITTPESTSRYTEPRSEYSRVAFGYIARVCPDLRDIALRSGSGYSGTVRDRYQPASSRPRLSHLERIEIERFYECSALTPQTFEWMFETGRTAEKRLERQAHLQATWKRLKLWSHIIETSTTAAAAGSAALDSGEPNVTETVHFDWTAVDPALREELKYLGWPIEVQAFFDELDKPTDDVRRGELQCFPALR</sequence>
<reference evidence="1" key="1">
    <citation type="journal article" date="2020" name="Fungal Divers.">
        <title>Resolving the Mortierellaceae phylogeny through synthesis of multi-gene phylogenetics and phylogenomics.</title>
        <authorList>
            <person name="Vandepol N."/>
            <person name="Liber J."/>
            <person name="Desiro A."/>
            <person name="Na H."/>
            <person name="Kennedy M."/>
            <person name="Barry K."/>
            <person name="Grigoriev I.V."/>
            <person name="Miller A.N."/>
            <person name="O'Donnell K."/>
            <person name="Stajich J.E."/>
            <person name="Bonito G."/>
        </authorList>
    </citation>
    <scope>NUCLEOTIDE SEQUENCE</scope>
    <source>
        <strain evidence="1">NRRL 28262</strain>
    </source>
</reference>
<comment type="caution">
    <text evidence="1">The sequence shown here is derived from an EMBL/GenBank/DDBJ whole genome shotgun (WGS) entry which is preliminary data.</text>
</comment>
<name>A0AAD4H9Q8_9FUNG</name>
<proteinExistence type="predicted"/>
<dbReference type="Proteomes" id="UP001194580">
    <property type="component" value="Unassembled WGS sequence"/>
</dbReference>
<evidence type="ECO:0000313" key="2">
    <source>
        <dbReference type="Proteomes" id="UP001194580"/>
    </source>
</evidence>
<evidence type="ECO:0000313" key="1">
    <source>
        <dbReference type="EMBL" id="KAG0278765.1"/>
    </source>
</evidence>
<keyword evidence="2" id="KW-1185">Reference proteome</keyword>